<dbReference type="GO" id="GO:0008017">
    <property type="term" value="F:microtubule binding"/>
    <property type="evidence" value="ECO:0007669"/>
    <property type="project" value="TreeGrafter"/>
</dbReference>
<gene>
    <name evidence="1" type="ORF">BC936DRAFT_145623</name>
</gene>
<dbReference type="Proteomes" id="UP000268093">
    <property type="component" value="Unassembled WGS sequence"/>
</dbReference>
<dbReference type="CDD" id="cd11565">
    <property type="entry name" value="RWD_Spc24"/>
    <property type="match status" value="1"/>
</dbReference>
<proteinExistence type="predicted"/>
<protein>
    <submittedName>
        <fullName evidence="1">Spc24 subunit of Ndc80-domain-containing protein</fullName>
    </submittedName>
</protein>
<dbReference type="Pfam" id="PF08286">
    <property type="entry name" value="Spc24"/>
    <property type="match status" value="1"/>
</dbReference>
<dbReference type="PANTHER" id="PTHR22142:SF2">
    <property type="entry name" value="KINETOCHORE PROTEIN SPC24"/>
    <property type="match status" value="1"/>
</dbReference>
<reference evidence="1 2" key="1">
    <citation type="journal article" date="2018" name="New Phytol.">
        <title>Phylogenomics of Endogonaceae and evolution of mycorrhizas within Mucoromycota.</title>
        <authorList>
            <person name="Chang Y."/>
            <person name="Desiro A."/>
            <person name="Na H."/>
            <person name="Sandor L."/>
            <person name="Lipzen A."/>
            <person name="Clum A."/>
            <person name="Barry K."/>
            <person name="Grigoriev I.V."/>
            <person name="Martin F.M."/>
            <person name="Stajich J.E."/>
            <person name="Smith M.E."/>
            <person name="Bonito G."/>
            <person name="Spatafora J.W."/>
        </authorList>
    </citation>
    <scope>NUCLEOTIDE SEQUENCE [LARGE SCALE GENOMIC DNA]</scope>
    <source>
        <strain evidence="1 2">GMNB39</strain>
    </source>
</reference>
<dbReference type="InterPro" id="IPR038066">
    <property type="entry name" value="Spc24_Fungi_globular_sf"/>
</dbReference>
<dbReference type="EMBL" id="RBNI01004400">
    <property type="protein sequence ID" value="RUP47543.1"/>
    <property type="molecule type" value="Genomic_DNA"/>
</dbReference>
<dbReference type="GO" id="GO:0031262">
    <property type="term" value="C:Ndc80 complex"/>
    <property type="evidence" value="ECO:0007669"/>
    <property type="project" value="TreeGrafter"/>
</dbReference>
<sequence length="194" mass="21866">MALNAMDEPRALIQQTVAMFNPSGDVEAVHRISETMRQTEEIRKKSRQESQGVLRALSRKLESVKSGATRPPGVADEHAHAARMVGLDREKFALAKGINELEQNLSSLEAGLQQIRDEIAALEAEDAEEEVPPDQTVLKLQIYRSLGIELVEDAVGNYTKARIRSFPRNDIHTLVIDDKYSRFFYANYLWGMLL</sequence>
<dbReference type="OrthoDB" id="3344830at2759"/>
<keyword evidence="2" id="KW-1185">Reference proteome</keyword>
<accession>A0A433D9L7</accession>
<dbReference type="InterPro" id="IPR013252">
    <property type="entry name" value="Ndc80_Spc24"/>
</dbReference>
<organism evidence="1 2">
    <name type="scientific">Jimgerdemannia flammicorona</name>
    <dbReference type="NCBI Taxonomy" id="994334"/>
    <lineage>
        <taxon>Eukaryota</taxon>
        <taxon>Fungi</taxon>
        <taxon>Fungi incertae sedis</taxon>
        <taxon>Mucoromycota</taxon>
        <taxon>Mucoromycotina</taxon>
        <taxon>Endogonomycetes</taxon>
        <taxon>Endogonales</taxon>
        <taxon>Endogonaceae</taxon>
        <taxon>Jimgerdemannia</taxon>
    </lineage>
</organism>
<dbReference type="SUPFAM" id="SSF143026">
    <property type="entry name" value="Kinetochore globular domain"/>
    <property type="match status" value="1"/>
</dbReference>
<evidence type="ECO:0000313" key="2">
    <source>
        <dbReference type="Proteomes" id="UP000268093"/>
    </source>
</evidence>
<dbReference type="GO" id="GO:0051301">
    <property type="term" value="P:cell division"/>
    <property type="evidence" value="ECO:0007669"/>
    <property type="project" value="UniProtKB-UniRule"/>
</dbReference>
<evidence type="ECO:0000313" key="1">
    <source>
        <dbReference type="EMBL" id="RUP47543.1"/>
    </source>
</evidence>
<dbReference type="Gene3D" id="3.30.160.430">
    <property type="match status" value="1"/>
</dbReference>
<dbReference type="GO" id="GO:0007059">
    <property type="term" value="P:chromosome segregation"/>
    <property type="evidence" value="ECO:0007669"/>
    <property type="project" value="TreeGrafter"/>
</dbReference>
<dbReference type="PANTHER" id="PTHR22142">
    <property type="match status" value="1"/>
</dbReference>
<comment type="caution">
    <text evidence="1">The sequence shown here is derived from an EMBL/GenBank/DDBJ whole genome shotgun (WGS) entry which is preliminary data.</text>
</comment>
<dbReference type="GO" id="GO:0005634">
    <property type="term" value="C:nucleus"/>
    <property type="evidence" value="ECO:0007669"/>
    <property type="project" value="UniProtKB-SubCell"/>
</dbReference>
<name>A0A433D9L7_9FUNG</name>